<dbReference type="EMBL" id="PGCI01000191">
    <property type="protein sequence ID" value="PLW34751.1"/>
    <property type="molecule type" value="Genomic_DNA"/>
</dbReference>
<organism evidence="2 3">
    <name type="scientific">Puccinia coronata f. sp. avenae</name>
    <dbReference type="NCBI Taxonomy" id="200324"/>
    <lineage>
        <taxon>Eukaryota</taxon>
        <taxon>Fungi</taxon>
        <taxon>Dikarya</taxon>
        <taxon>Basidiomycota</taxon>
        <taxon>Pucciniomycotina</taxon>
        <taxon>Pucciniomycetes</taxon>
        <taxon>Pucciniales</taxon>
        <taxon>Pucciniaceae</taxon>
        <taxon>Puccinia</taxon>
    </lineage>
</organism>
<evidence type="ECO:0000313" key="2">
    <source>
        <dbReference type="EMBL" id="PLW34751.1"/>
    </source>
</evidence>
<dbReference type="AlphaFoldDB" id="A0A2N5UAH5"/>
<sequence length="145" mass="16241">MATKPVNKEKRYQSGKSSSSKRVWSLDPNVYHRSLNSQPDNEHRYNAFISHVPITSAFTVARTGNDLIVNQTLPLELYVLTTLLQSVIRTDTQVPATILWGVPVPSTRVMTLMELQRPINSPVLNLWDVRVCLSSYQGSSDGQAT</sequence>
<evidence type="ECO:0000313" key="3">
    <source>
        <dbReference type="Proteomes" id="UP000235392"/>
    </source>
</evidence>
<dbReference type="Proteomes" id="UP000235392">
    <property type="component" value="Unassembled WGS sequence"/>
</dbReference>
<comment type="caution">
    <text evidence="2">The sequence shown here is derived from an EMBL/GenBank/DDBJ whole genome shotgun (WGS) entry which is preliminary data.</text>
</comment>
<accession>A0A2N5UAH5</accession>
<reference evidence="2 3" key="1">
    <citation type="submission" date="2017-11" db="EMBL/GenBank/DDBJ databases">
        <title>De novo assembly and phasing of dikaryotic genomes from two isolates of Puccinia coronata f. sp. avenae, the causal agent of oat crown rust.</title>
        <authorList>
            <person name="Miller M.E."/>
            <person name="Zhang Y."/>
            <person name="Omidvar V."/>
            <person name="Sperschneider J."/>
            <person name="Schwessinger B."/>
            <person name="Raley C."/>
            <person name="Palmer J.M."/>
            <person name="Garnica D."/>
            <person name="Upadhyaya N."/>
            <person name="Rathjen J."/>
            <person name="Taylor J.M."/>
            <person name="Park R.F."/>
            <person name="Dodds P.N."/>
            <person name="Hirsch C.D."/>
            <person name="Kianian S.F."/>
            <person name="Figueroa M."/>
        </authorList>
    </citation>
    <scope>NUCLEOTIDE SEQUENCE [LARGE SCALE GENOMIC DNA]</scope>
    <source>
        <strain evidence="2">12SD80</strain>
    </source>
</reference>
<feature type="compositionally biased region" description="Basic and acidic residues" evidence="1">
    <location>
        <begin position="1"/>
        <end position="12"/>
    </location>
</feature>
<protein>
    <submittedName>
        <fullName evidence="2">Uncharacterized protein</fullName>
    </submittedName>
</protein>
<name>A0A2N5UAH5_9BASI</name>
<evidence type="ECO:0000256" key="1">
    <source>
        <dbReference type="SAM" id="MobiDB-lite"/>
    </source>
</evidence>
<feature type="region of interest" description="Disordered" evidence="1">
    <location>
        <begin position="1"/>
        <end position="22"/>
    </location>
</feature>
<gene>
    <name evidence="2" type="ORF">PCASD_12944</name>
</gene>
<proteinExistence type="predicted"/>